<evidence type="ECO:0000313" key="1">
    <source>
        <dbReference type="EMBL" id="SOV17315.1"/>
    </source>
</evidence>
<protein>
    <recommendedName>
        <fullName evidence="3">Armadillo-like helical domain-containing protein</fullName>
    </recommendedName>
</protein>
<accession>A0ABY1URN0</accession>
<sequence>MDQQDCLPSEIKDALISLHDEHFSYQKYLNVLKDYIYLDPIKNINTLINYILNNINNHDIEKNICHYLSDVIIYIQDINKIISEENNIIEEKLDESDYSNSLFYEEYRIKIKDEKLKKYDVGDYRINLIQNCTRNINYLKLMYIISNVILPKNGYVLFINIFHKHEINYQYKLLSLEYFANIANKINIDRAKYIAQILPLILEKFYNTDGEPYYNDNINNIDILLSMCKFINILCDESIKAQEDDKQDVALYSIVAFIMRIICYHSVYLPINRNVEKLGKYIYYDHINYNECLKEYSNLTYNLYKSKKHILIKNCLSSLIWRLSIINPNLPRTIERVNILIPNTKACALENSTMEISILCYLILIERVNINSFPLVFSELYLLNLMIRNSYNLILCVSNAKESLRDSLLIKAYHFIIVCCFLSKCIYRKNKEYYTNIYKFKWRPYDFLKLIYETIHNYNHLKFYTKHIYYSISNIMRNFQWDIFFSIYNRLIIESSSDTVRSIISSYVKDELFKKMIHVVDSVQQIDMISYESTTQEILKGEDGNNFVKEKEINNKHYSSTNDYNNNDINKEHIPYNITSNIQSKNSKENEIHKIGCQIKKIVHQLIGEESVLLYIDSITVALNIIKMILLNKRFTQFYKYIIKVDETSTCFIQNKMKYFYDQIKIEKSVLSYENQKNNNSITQINDNNDILQTEQNLNTTFNNINMNKLDIVLMLLSDIEKSIAEMKQNINTSTNTNTNTNTNTKG</sequence>
<dbReference type="Proteomes" id="UP000831156">
    <property type="component" value="Chromosome 13"/>
</dbReference>
<dbReference type="EMBL" id="LT969436">
    <property type="protein sequence ID" value="SOV17315.1"/>
    <property type="molecule type" value="Genomic_DNA"/>
</dbReference>
<keyword evidence="2" id="KW-1185">Reference proteome</keyword>
<organism evidence="1 2">
    <name type="scientific">Plasmodium gaboni</name>
    <dbReference type="NCBI Taxonomy" id="647221"/>
    <lineage>
        <taxon>Eukaryota</taxon>
        <taxon>Sar</taxon>
        <taxon>Alveolata</taxon>
        <taxon>Apicomplexa</taxon>
        <taxon>Aconoidasida</taxon>
        <taxon>Haemosporida</taxon>
        <taxon>Plasmodiidae</taxon>
        <taxon>Plasmodium</taxon>
        <taxon>Plasmodium (Laverania)</taxon>
    </lineage>
</organism>
<reference evidence="1" key="1">
    <citation type="submission" date="2016-09" db="EMBL/GenBank/DDBJ databases">
        <authorList>
            <consortium name="Pathogen Informatics"/>
            <person name="Sun Q."/>
            <person name="Inoue M."/>
        </authorList>
    </citation>
    <scope>NUCLEOTIDE SEQUENCE</scope>
</reference>
<evidence type="ECO:0000313" key="2">
    <source>
        <dbReference type="Proteomes" id="UP000831156"/>
    </source>
</evidence>
<evidence type="ECO:0008006" key="3">
    <source>
        <dbReference type="Google" id="ProtNLM"/>
    </source>
</evidence>
<gene>
    <name evidence="1" type="ORF">PGABG01_1312200</name>
</gene>
<name>A0ABY1URN0_9APIC</name>
<proteinExistence type="predicted"/>